<evidence type="ECO:0000256" key="2">
    <source>
        <dbReference type="SAM" id="SignalP"/>
    </source>
</evidence>
<feature type="domain" description="Peptidase S9 prolyl oligopeptidase catalytic" evidence="3">
    <location>
        <begin position="599"/>
        <end position="775"/>
    </location>
</feature>
<evidence type="ECO:0000256" key="1">
    <source>
        <dbReference type="ARBA" id="ARBA00022801"/>
    </source>
</evidence>
<dbReference type="Gene3D" id="3.40.50.1820">
    <property type="entry name" value="alpha/beta hydrolase"/>
    <property type="match status" value="1"/>
</dbReference>
<dbReference type="SUPFAM" id="SSF82171">
    <property type="entry name" value="DPP6 N-terminal domain-like"/>
    <property type="match status" value="1"/>
</dbReference>
<protein>
    <submittedName>
        <fullName evidence="4">Prolyl oligopeptidase family serine peptidase</fullName>
    </submittedName>
</protein>
<keyword evidence="5" id="KW-1185">Reference proteome</keyword>
<dbReference type="InterPro" id="IPR001375">
    <property type="entry name" value="Peptidase_S9_cat"/>
</dbReference>
<dbReference type="EMBL" id="CP062006">
    <property type="protein sequence ID" value="QTC89217.1"/>
    <property type="molecule type" value="Genomic_DNA"/>
</dbReference>
<dbReference type="Proteomes" id="UP000663942">
    <property type="component" value="Chromosome"/>
</dbReference>
<dbReference type="PANTHER" id="PTHR42776">
    <property type="entry name" value="SERINE PEPTIDASE S9 FAMILY MEMBER"/>
    <property type="match status" value="1"/>
</dbReference>
<proteinExistence type="predicted"/>
<gene>
    <name evidence="4" type="ORF">IFE19_07795</name>
</gene>
<feature type="signal peptide" evidence="2">
    <location>
        <begin position="1"/>
        <end position="23"/>
    </location>
</feature>
<dbReference type="Pfam" id="PF00326">
    <property type="entry name" value="Peptidase_S9"/>
    <property type="match status" value="1"/>
</dbReference>
<evidence type="ECO:0000313" key="5">
    <source>
        <dbReference type="Proteomes" id="UP000663942"/>
    </source>
</evidence>
<evidence type="ECO:0000259" key="3">
    <source>
        <dbReference type="Pfam" id="PF00326"/>
    </source>
</evidence>
<dbReference type="SUPFAM" id="SSF53474">
    <property type="entry name" value="alpha/beta-Hydrolases"/>
    <property type="match status" value="1"/>
</dbReference>
<sequence length="791" mass="83744">MRSMLLGAVCALSVMAGAGPVRADPLTLDTLLGLETFGRIAVDPTGRVGVFEERRARNDLPRFDLQAEGALWYARLHRIDLGSSGRSRPLLPQADDAGYRMGPFSPGGSRLVVYRLQGLSLRLGLVELDTGAVTWTDVSPESGAWGRAVEWLSDDALLVLGMPDGGLPPRLEQMNALQQQAPGLWARAASGQAAYVTSGSDVPPPPPPARRLWRIDARTGAAESLSEGPFLDFEVSPDRKHAALLQDGPILPPPDADTATELRRARTLRLVNLETGAAIDPSAAVDISTSLLSWAPSSEALLVAALGDRPTLFAVAPGGTARQVTPKGVSLDTAVDVYGSPTVQAGWSGGAPVVLGSLNGTPGWFLQGPDGAVPLEGVRRQARLTAQGRSSLLFADGGRILRVGPDRLARDVGAAATAVRPDGPFGQRSRFDPLKSGEAVVARDGDRLCRIRADDPQAEACLHAAPGAAVGWASGAVLERGAEGRGLNTLTLRTADGTRIVIRLNPELDAVERILPREVRGASGARGWLYLPQRTGAAPPPVVVIPYPGKTYASPPAAMIPESVNLVQNGALLVAAGYAVLYPDLPETPEPADGLADRLLAVVDAAADEGLVDPLRIGLWGHSFGAWTVAMSASQSSRFGAIVAHNGIYQLASAIGDTSSSDRIAGANDYTNSGNARWLETGQARMLRAYWRDPERYRRNSPFEAADRINAPVLLVHGELDTAPDQAGQMYAALRRLHRPAALTLLFGEAHGIHGPGNARVYYEQVLTWFDRHLRPDGDADAPSNTAARLP</sequence>
<keyword evidence="2" id="KW-0732">Signal</keyword>
<reference evidence="4 5" key="1">
    <citation type="submission" date="2020-09" db="EMBL/GenBank/DDBJ databases">
        <title>Brevundimonas sp. LVF1 isolated from an oligotrophic pond in Goettingen, Germany.</title>
        <authorList>
            <person name="Friedrich I."/>
            <person name="Klassen A."/>
            <person name="Neubauer H."/>
            <person name="Schneider D."/>
            <person name="Hertel R."/>
            <person name="Daniel R."/>
        </authorList>
    </citation>
    <scope>NUCLEOTIDE SEQUENCE [LARGE SCALE GENOMIC DNA]</scope>
    <source>
        <strain evidence="4 5">LVF1</strain>
    </source>
</reference>
<evidence type="ECO:0000313" key="4">
    <source>
        <dbReference type="EMBL" id="QTC89217.1"/>
    </source>
</evidence>
<organism evidence="4 5">
    <name type="scientific">Brevundimonas pondensis</name>
    <dbReference type="NCBI Taxonomy" id="2774189"/>
    <lineage>
        <taxon>Bacteria</taxon>
        <taxon>Pseudomonadati</taxon>
        <taxon>Pseudomonadota</taxon>
        <taxon>Alphaproteobacteria</taxon>
        <taxon>Caulobacterales</taxon>
        <taxon>Caulobacteraceae</taxon>
        <taxon>Brevundimonas</taxon>
    </lineage>
</organism>
<accession>A0ABX7SND2</accession>
<feature type="chain" id="PRO_5045973284" evidence="2">
    <location>
        <begin position="24"/>
        <end position="791"/>
    </location>
</feature>
<keyword evidence="1" id="KW-0378">Hydrolase</keyword>
<dbReference type="InterPro" id="IPR029058">
    <property type="entry name" value="AB_hydrolase_fold"/>
</dbReference>
<dbReference type="PANTHER" id="PTHR42776:SF27">
    <property type="entry name" value="DIPEPTIDYL PEPTIDASE FAMILY MEMBER 6"/>
    <property type="match status" value="1"/>
</dbReference>
<dbReference type="RefSeq" id="WP_207827003.1">
    <property type="nucleotide sequence ID" value="NZ_CP062006.1"/>
</dbReference>
<name>A0ABX7SND2_9CAUL</name>